<protein>
    <recommendedName>
        <fullName evidence="3">Isochorismatase family protein</fullName>
    </recommendedName>
</protein>
<keyword evidence="2" id="KW-1185">Reference proteome</keyword>
<evidence type="ECO:0000313" key="1">
    <source>
        <dbReference type="EMBL" id="RKN65121.1"/>
    </source>
</evidence>
<dbReference type="OrthoDB" id="2569218at2"/>
<evidence type="ECO:0000313" key="2">
    <source>
        <dbReference type="Proteomes" id="UP000282311"/>
    </source>
</evidence>
<gene>
    <name evidence="1" type="ORF">D7M11_33085</name>
</gene>
<name>A0A3B0AY18_9BACL</name>
<dbReference type="EMBL" id="RBAH01000039">
    <property type="protein sequence ID" value="RKN65121.1"/>
    <property type="molecule type" value="Genomic_DNA"/>
</dbReference>
<dbReference type="Gene3D" id="3.40.50.850">
    <property type="entry name" value="Isochorismatase-like"/>
    <property type="match status" value="1"/>
</dbReference>
<evidence type="ECO:0008006" key="3">
    <source>
        <dbReference type="Google" id="ProtNLM"/>
    </source>
</evidence>
<organism evidence="1 2">
    <name type="scientific">Paenibacillus ginsengarvi</name>
    <dbReference type="NCBI Taxonomy" id="400777"/>
    <lineage>
        <taxon>Bacteria</taxon>
        <taxon>Bacillati</taxon>
        <taxon>Bacillota</taxon>
        <taxon>Bacilli</taxon>
        <taxon>Bacillales</taxon>
        <taxon>Paenibacillaceae</taxon>
        <taxon>Paenibacillus</taxon>
    </lineage>
</organism>
<accession>A0A3B0AY18</accession>
<reference evidence="1 2" key="1">
    <citation type="journal article" date="2007" name="Int. J. Syst. Evol. Microbiol.">
        <title>Paenibacillus ginsengarvi sp. nov., isolated from soil from ginseng cultivation.</title>
        <authorList>
            <person name="Yoon M.H."/>
            <person name="Ten L.N."/>
            <person name="Im W.T."/>
        </authorList>
    </citation>
    <scope>NUCLEOTIDE SEQUENCE [LARGE SCALE GENOMIC DNA]</scope>
    <source>
        <strain evidence="1 2">KCTC 13059</strain>
    </source>
</reference>
<dbReference type="RefSeq" id="WP_120751550.1">
    <property type="nucleotide sequence ID" value="NZ_RBAH01000039.1"/>
</dbReference>
<dbReference type="InterPro" id="IPR036380">
    <property type="entry name" value="Isochorismatase-like_sf"/>
</dbReference>
<sequence>MGFITVPTNYYQQFDADFNRDVPAEGYGGWKKTNLKLNPGRTAVVVMHAWDCGTNAQFPGWHRAVEYLPRSYDICDAIFPELLAAVRSSPIKLIHVVSSGNYSSSYPGYRFVKELSGTGPDRERVEADEVLKELNAFRAANVFPGNHNQGDIIHGKAAISFHRQAGPIGDEPIAETSHELFHLCRHLNVNHLVYTGFTINGCLWTSPGGMFDMIRHGIMCSTIRQAVTAIENKETARGERAKEIALWQVALLYGFVYDCDDFISALRGSAL</sequence>
<dbReference type="AlphaFoldDB" id="A0A3B0AY18"/>
<dbReference type="Proteomes" id="UP000282311">
    <property type="component" value="Unassembled WGS sequence"/>
</dbReference>
<comment type="caution">
    <text evidence="1">The sequence shown here is derived from an EMBL/GenBank/DDBJ whole genome shotgun (WGS) entry which is preliminary data.</text>
</comment>
<proteinExistence type="predicted"/>